<organism evidence="2 3">
    <name type="scientific">Robbsia andropogonis</name>
    <dbReference type="NCBI Taxonomy" id="28092"/>
    <lineage>
        <taxon>Bacteria</taxon>
        <taxon>Pseudomonadati</taxon>
        <taxon>Pseudomonadota</taxon>
        <taxon>Betaproteobacteria</taxon>
        <taxon>Burkholderiales</taxon>
        <taxon>Burkholderiaceae</taxon>
        <taxon>Robbsia</taxon>
    </lineage>
</organism>
<dbReference type="AlphaFoldDB" id="A0A0F5K5G2"/>
<reference evidence="2 3" key="1">
    <citation type="submission" date="2015-03" db="EMBL/GenBank/DDBJ databases">
        <title>Draft Genome Sequence of Burkholderia andropogonis type strain ICMP2807, isolated from Sorghum bicolor.</title>
        <authorList>
            <person name="Lopes-Santos L."/>
            <person name="Castro D.B."/>
            <person name="Ottoboni L.M."/>
            <person name="Park D."/>
            <person name="Weirc B.S."/>
            <person name="Destefano S.A."/>
        </authorList>
    </citation>
    <scope>NUCLEOTIDE SEQUENCE [LARGE SCALE GENOMIC DNA]</scope>
    <source>
        <strain evidence="2 3">ICMP2807</strain>
    </source>
</reference>
<dbReference type="PROSITE" id="PS51352">
    <property type="entry name" value="THIOREDOXIN_2"/>
    <property type="match status" value="1"/>
</dbReference>
<evidence type="ECO:0000313" key="2">
    <source>
        <dbReference type="EMBL" id="KKB64777.1"/>
    </source>
</evidence>
<dbReference type="InterPro" id="IPR013766">
    <property type="entry name" value="Thioredoxin_domain"/>
</dbReference>
<proteinExistence type="predicted"/>
<dbReference type="Pfam" id="PF00085">
    <property type="entry name" value="Thioredoxin"/>
    <property type="match status" value="1"/>
</dbReference>
<dbReference type="STRING" id="28092.WM40_04190"/>
<keyword evidence="3" id="KW-1185">Reference proteome</keyword>
<dbReference type="Gene3D" id="3.40.30.10">
    <property type="entry name" value="Glutaredoxin"/>
    <property type="match status" value="1"/>
</dbReference>
<dbReference type="Proteomes" id="UP000033618">
    <property type="component" value="Unassembled WGS sequence"/>
</dbReference>
<dbReference type="SUPFAM" id="SSF52833">
    <property type="entry name" value="Thioredoxin-like"/>
    <property type="match status" value="1"/>
</dbReference>
<protein>
    <submittedName>
        <fullName evidence="2">Thioredoxin</fullName>
    </submittedName>
</protein>
<dbReference type="EMBL" id="LAQU01000003">
    <property type="protein sequence ID" value="KKB64777.1"/>
    <property type="molecule type" value="Genomic_DNA"/>
</dbReference>
<gene>
    <name evidence="2" type="ORF">WM40_04190</name>
</gene>
<accession>A0A0F5K5G2</accession>
<comment type="caution">
    <text evidence="2">The sequence shown here is derived from an EMBL/GenBank/DDBJ whole genome shotgun (WGS) entry which is preliminary data.</text>
</comment>
<sequence length="120" mass="13195">MDNTDDETTIRARLDAGATLVACLCAQWCGSCRDYRDVFTGLAKTFPQYCFLWVDVENQADRVDAFDVENFPTIVIEDAVATRFAGTLLPQRGILERLLNEVPQLPGNGTAPTLRAALAV</sequence>
<dbReference type="InterPro" id="IPR036249">
    <property type="entry name" value="Thioredoxin-like_sf"/>
</dbReference>
<evidence type="ECO:0000313" key="3">
    <source>
        <dbReference type="Proteomes" id="UP000033618"/>
    </source>
</evidence>
<dbReference type="CDD" id="cd02947">
    <property type="entry name" value="TRX_family"/>
    <property type="match status" value="1"/>
</dbReference>
<name>A0A0F5K5G2_9BURK</name>
<dbReference type="PATRIC" id="fig|28092.6.peg.987"/>
<dbReference type="OrthoDB" id="8521206at2"/>
<feature type="domain" description="Thioredoxin" evidence="1">
    <location>
        <begin position="1"/>
        <end position="120"/>
    </location>
</feature>
<evidence type="ECO:0000259" key="1">
    <source>
        <dbReference type="PROSITE" id="PS51352"/>
    </source>
</evidence>